<evidence type="ECO:0000259" key="2">
    <source>
        <dbReference type="PROSITE" id="PS50110"/>
    </source>
</evidence>
<dbReference type="PROSITE" id="PS50887">
    <property type="entry name" value="GGDEF"/>
    <property type="match status" value="1"/>
</dbReference>
<evidence type="ECO:0000259" key="3">
    <source>
        <dbReference type="PROSITE" id="PS50883"/>
    </source>
</evidence>
<feature type="modified residue" description="4-aspartylphosphate" evidence="1">
    <location>
        <position position="52"/>
    </location>
</feature>
<dbReference type="SMART" id="SM00448">
    <property type="entry name" value="REC"/>
    <property type="match status" value="1"/>
</dbReference>
<name>A0A5M3T568_LIMPL</name>
<dbReference type="Pfam" id="PF00072">
    <property type="entry name" value="Response_reg"/>
    <property type="match status" value="1"/>
</dbReference>
<evidence type="ECO:0000313" key="5">
    <source>
        <dbReference type="EMBL" id="GCE93001.1"/>
    </source>
</evidence>
<gene>
    <name evidence="5" type="ORF">NIES46_10500</name>
</gene>
<dbReference type="PANTHER" id="PTHR44757">
    <property type="entry name" value="DIGUANYLATE CYCLASE DGCP"/>
    <property type="match status" value="1"/>
</dbReference>
<feature type="domain" description="EAL" evidence="3">
    <location>
        <begin position="320"/>
        <end position="573"/>
    </location>
</feature>
<reference evidence="5 6" key="1">
    <citation type="journal article" date="2019" name="J Genomics">
        <title>The Draft Genome of a Hydrogen-producing Cyanobacterium, Arthrospira platensis NIES-46.</title>
        <authorList>
            <person name="Suzuki S."/>
            <person name="Yamaguchi H."/>
            <person name="Kawachi M."/>
        </authorList>
    </citation>
    <scope>NUCLEOTIDE SEQUENCE [LARGE SCALE GENOMIC DNA]</scope>
    <source>
        <strain evidence="5 6">NIES-46</strain>
    </source>
</reference>
<keyword evidence="6" id="KW-1185">Reference proteome</keyword>
<evidence type="ECO:0000259" key="4">
    <source>
        <dbReference type="PROSITE" id="PS50887"/>
    </source>
</evidence>
<dbReference type="InterPro" id="IPR000160">
    <property type="entry name" value="GGDEF_dom"/>
</dbReference>
<sequence>MKKILIIEDERLVRENLVELLTFENFQVLEATDGLRGVKLAEQEHPDLILCDVMMPILDGYGVLAQLRQNPKTAIIPFIFMTALADRMNTRKAMELGADDYITKPCSAAELMRSITVRLEKHSNMQQYYQNNQSPIVSTEEQVNQLVDWDGITNLPNRLALRDRFEKIVENLPSYDSGLIPIVCLSVDRFNRINDTLGYESAEALLKQVGERLVKAMDNQGTVASLTSGEFAIIGQLAGSENQVNEQAKLLRDAVAEPLLINGQEMVIMASMGIALYPIHGQDIDWLLKNSQIALNSSRSYGGNRCTLYRDSLQVLSSESLALEADLQKAIARNELQLYYQPKVCLKTGKIVGAEALLRWNRCNNGLVSPGLFIPLAEETGLIETIGEWVVKTACRQIKTWTNLGLLIPVAVNVSAYQFNQANFCEHLMEILNDQGVDPAYLELELTESILVKNEELSIRKLKELKSLGVKVSIDDFGTGYSSLNYLNKFPFDTLKLDRCFVKDVHQNPKTQAIVKAVTMMTKQLNLKVVAEGVETAEELAFIYDNLCHEIQGYIFSPPLTDAQFEGLLKSDPELNLPN</sequence>
<dbReference type="InterPro" id="IPR001789">
    <property type="entry name" value="Sig_transdc_resp-reg_receiver"/>
</dbReference>
<protein>
    <submittedName>
        <fullName evidence="5">Two-component response regulator</fullName>
    </submittedName>
</protein>
<dbReference type="Pfam" id="PF00563">
    <property type="entry name" value="EAL"/>
    <property type="match status" value="1"/>
</dbReference>
<accession>A0A5M3T568</accession>
<keyword evidence="1" id="KW-0597">Phosphoprotein</keyword>
<evidence type="ECO:0000313" key="6">
    <source>
        <dbReference type="Proteomes" id="UP000326169"/>
    </source>
</evidence>
<dbReference type="SMART" id="SM00052">
    <property type="entry name" value="EAL"/>
    <property type="match status" value="1"/>
</dbReference>
<dbReference type="InterPro" id="IPR029787">
    <property type="entry name" value="Nucleotide_cyclase"/>
</dbReference>
<dbReference type="Gene3D" id="3.20.20.450">
    <property type="entry name" value="EAL domain"/>
    <property type="match status" value="1"/>
</dbReference>
<dbReference type="SMART" id="SM00267">
    <property type="entry name" value="GGDEF"/>
    <property type="match status" value="1"/>
</dbReference>
<dbReference type="Gene3D" id="3.30.70.270">
    <property type="match status" value="1"/>
</dbReference>
<dbReference type="PANTHER" id="PTHR44757:SF2">
    <property type="entry name" value="BIOFILM ARCHITECTURE MAINTENANCE PROTEIN MBAA"/>
    <property type="match status" value="1"/>
</dbReference>
<dbReference type="SUPFAM" id="SSF55073">
    <property type="entry name" value="Nucleotide cyclase"/>
    <property type="match status" value="1"/>
</dbReference>
<dbReference type="Pfam" id="PF00990">
    <property type="entry name" value="GGDEF"/>
    <property type="match status" value="1"/>
</dbReference>
<dbReference type="CDD" id="cd01948">
    <property type="entry name" value="EAL"/>
    <property type="match status" value="1"/>
</dbReference>
<dbReference type="GeneID" id="301681956"/>
<dbReference type="InterPro" id="IPR001633">
    <property type="entry name" value="EAL_dom"/>
</dbReference>
<dbReference type="SUPFAM" id="SSF141868">
    <property type="entry name" value="EAL domain-like"/>
    <property type="match status" value="1"/>
</dbReference>
<dbReference type="InterPro" id="IPR052155">
    <property type="entry name" value="Biofilm_reg_signaling"/>
</dbReference>
<dbReference type="InterPro" id="IPR011006">
    <property type="entry name" value="CheY-like_superfamily"/>
</dbReference>
<feature type="domain" description="GGDEF" evidence="4">
    <location>
        <begin position="178"/>
        <end position="311"/>
    </location>
</feature>
<dbReference type="EMBL" id="BIMW01000058">
    <property type="protein sequence ID" value="GCE93001.1"/>
    <property type="molecule type" value="Genomic_DNA"/>
</dbReference>
<dbReference type="RefSeq" id="WP_006617611.1">
    <property type="nucleotide sequence ID" value="NZ_BIMW01000058.1"/>
</dbReference>
<evidence type="ECO:0000256" key="1">
    <source>
        <dbReference type="PROSITE-ProRule" id="PRU00169"/>
    </source>
</evidence>
<dbReference type="CDD" id="cd17574">
    <property type="entry name" value="REC_OmpR"/>
    <property type="match status" value="1"/>
</dbReference>
<dbReference type="InterPro" id="IPR035919">
    <property type="entry name" value="EAL_sf"/>
</dbReference>
<dbReference type="SUPFAM" id="SSF52172">
    <property type="entry name" value="CheY-like"/>
    <property type="match status" value="1"/>
</dbReference>
<dbReference type="PROSITE" id="PS50883">
    <property type="entry name" value="EAL"/>
    <property type="match status" value="1"/>
</dbReference>
<dbReference type="Proteomes" id="UP000326169">
    <property type="component" value="Unassembled WGS sequence"/>
</dbReference>
<dbReference type="NCBIfam" id="TIGR00254">
    <property type="entry name" value="GGDEF"/>
    <property type="match status" value="1"/>
</dbReference>
<dbReference type="InterPro" id="IPR043128">
    <property type="entry name" value="Rev_trsase/Diguanyl_cyclase"/>
</dbReference>
<proteinExistence type="predicted"/>
<dbReference type="PROSITE" id="PS50110">
    <property type="entry name" value="RESPONSE_REGULATORY"/>
    <property type="match status" value="1"/>
</dbReference>
<dbReference type="Gene3D" id="3.40.50.2300">
    <property type="match status" value="1"/>
</dbReference>
<dbReference type="CDD" id="cd01949">
    <property type="entry name" value="GGDEF"/>
    <property type="match status" value="1"/>
</dbReference>
<feature type="domain" description="Response regulatory" evidence="2">
    <location>
        <begin position="3"/>
        <end position="119"/>
    </location>
</feature>
<organism evidence="5 6">
    <name type="scientific">Limnospira platensis NIES-46</name>
    <dbReference type="NCBI Taxonomy" id="1236695"/>
    <lineage>
        <taxon>Bacteria</taxon>
        <taxon>Bacillati</taxon>
        <taxon>Cyanobacteriota</taxon>
        <taxon>Cyanophyceae</taxon>
        <taxon>Oscillatoriophycideae</taxon>
        <taxon>Oscillatoriales</taxon>
        <taxon>Sirenicapillariaceae</taxon>
        <taxon>Limnospira</taxon>
    </lineage>
</organism>
<comment type="caution">
    <text evidence="5">The sequence shown here is derived from an EMBL/GenBank/DDBJ whole genome shotgun (WGS) entry which is preliminary data.</text>
</comment>